<comment type="caution">
    <text evidence="1">The sequence shown here is derived from an EMBL/GenBank/DDBJ whole genome shotgun (WGS) entry which is preliminary data.</text>
</comment>
<dbReference type="OrthoDB" id="215174at2"/>
<dbReference type="EMBL" id="SJPO01000003">
    <property type="protein sequence ID" value="TWT77769.1"/>
    <property type="molecule type" value="Genomic_DNA"/>
</dbReference>
<reference evidence="1 2" key="1">
    <citation type="submission" date="2019-02" db="EMBL/GenBank/DDBJ databases">
        <title>Deep-cultivation of Planctomycetes and their phenomic and genomic characterization uncovers novel biology.</title>
        <authorList>
            <person name="Wiegand S."/>
            <person name="Jogler M."/>
            <person name="Boedeker C."/>
            <person name="Pinto D."/>
            <person name="Vollmers J."/>
            <person name="Rivas-Marin E."/>
            <person name="Kohn T."/>
            <person name="Peeters S.H."/>
            <person name="Heuer A."/>
            <person name="Rast P."/>
            <person name="Oberbeckmann S."/>
            <person name="Bunk B."/>
            <person name="Jeske O."/>
            <person name="Meyerdierks A."/>
            <person name="Storesund J.E."/>
            <person name="Kallscheuer N."/>
            <person name="Luecker S."/>
            <person name="Lage O.M."/>
            <person name="Pohl T."/>
            <person name="Merkel B.J."/>
            <person name="Hornburger P."/>
            <person name="Mueller R.-W."/>
            <person name="Bruemmer F."/>
            <person name="Labrenz M."/>
            <person name="Spormann A.M."/>
            <person name="Op Den Camp H."/>
            <person name="Overmann J."/>
            <person name="Amann R."/>
            <person name="Jetten M.S.M."/>
            <person name="Mascher T."/>
            <person name="Medema M.H."/>
            <person name="Devos D.P."/>
            <person name="Kaster A.-K."/>
            <person name="Ovreas L."/>
            <person name="Rohde M."/>
            <person name="Galperin M.Y."/>
            <person name="Jogler C."/>
        </authorList>
    </citation>
    <scope>NUCLEOTIDE SEQUENCE [LARGE SCALE GENOMIC DNA]</scope>
    <source>
        <strain evidence="1 2">Pla123a</strain>
    </source>
</reference>
<accession>A0A5C5YS63</accession>
<name>A0A5C5YS63_9BACT</name>
<keyword evidence="2" id="KW-1185">Reference proteome</keyword>
<dbReference type="RefSeq" id="WP_146585574.1">
    <property type="nucleotide sequence ID" value="NZ_SJPO01000003.1"/>
</dbReference>
<dbReference type="AlphaFoldDB" id="A0A5C5YS63"/>
<protein>
    <submittedName>
        <fullName evidence="1">Uncharacterized protein</fullName>
    </submittedName>
</protein>
<gene>
    <name evidence="1" type="ORF">Pla123a_15650</name>
</gene>
<organism evidence="1 2">
    <name type="scientific">Posidoniimonas polymericola</name>
    <dbReference type="NCBI Taxonomy" id="2528002"/>
    <lineage>
        <taxon>Bacteria</taxon>
        <taxon>Pseudomonadati</taxon>
        <taxon>Planctomycetota</taxon>
        <taxon>Planctomycetia</taxon>
        <taxon>Pirellulales</taxon>
        <taxon>Lacipirellulaceae</taxon>
        <taxon>Posidoniimonas</taxon>
    </lineage>
</organism>
<evidence type="ECO:0000313" key="2">
    <source>
        <dbReference type="Proteomes" id="UP000318478"/>
    </source>
</evidence>
<dbReference type="Proteomes" id="UP000318478">
    <property type="component" value="Unassembled WGS sequence"/>
</dbReference>
<proteinExistence type="predicted"/>
<sequence length="71" mass="7756">MSNPTQHTNNWPDLAVGLFDRLTGRQAEISYRFDNMHLRVPSGTGDEAQHAEWVLNGGLTVTTSDGSSSPN</sequence>
<evidence type="ECO:0000313" key="1">
    <source>
        <dbReference type="EMBL" id="TWT77769.1"/>
    </source>
</evidence>